<keyword evidence="2" id="KW-1185">Reference proteome</keyword>
<protein>
    <recommendedName>
        <fullName evidence="3">Aspartyl-phosphate phosphatase Spo0E family protein</fullName>
    </recommendedName>
</protein>
<dbReference type="InterPro" id="IPR018540">
    <property type="entry name" value="Spo0E-like"/>
</dbReference>
<proteinExistence type="predicted"/>
<comment type="caution">
    <text evidence="1">The sequence shown here is derived from an EMBL/GenBank/DDBJ whole genome shotgun (WGS) entry which is preliminary data.</text>
</comment>
<dbReference type="GO" id="GO:0046983">
    <property type="term" value="F:protein dimerization activity"/>
    <property type="evidence" value="ECO:0007669"/>
    <property type="project" value="InterPro"/>
</dbReference>
<dbReference type="PANTHER" id="PTHR41263:SF1">
    <property type="entry name" value="ASPARTYL-PHOSPHATE PHOSPHATASE YISI"/>
    <property type="match status" value="1"/>
</dbReference>
<organism evidence="1 2">
    <name type="scientific">Robertmurraya siralis</name>
    <dbReference type="NCBI Taxonomy" id="77777"/>
    <lineage>
        <taxon>Bacteria</taxon>
        <taxon>Bacillati</taxon>
        <taxon>Bacillota</taxon>
        <taxon>Bacilli</taxon>
        <taxon>Bacillales</taxon>
        <taxon>Bacillaceae</taxon>
        <taxon>Robertmurraya</taxon>
    </lineage>
</organism>
<dbReference type="AlphaFoldDB" id="A0A919WGE1"/>
<dbReference type="InterPro" id="IPR037208">
    <property type="entry name" value="Spo0E-like_sf"/>
</dbReference>
<dbReference type="Gene3D" id="4.10.280.10">
    <property type="entry name" value="Helix-loop-helix DNA-binding domain"/>
    <property type="match status" value="1"/>
</dbReference>
<accession>A0A919WGE1</accession>
<dbReference type="PANTHER" id="PTHR41263">
    <property type="entry name" value="ASPARTYL-PHOSPHATE PHOSPHATASE YISI"/>
    <property type="match status" value="1"/>
</dbReference>
<evidence type="ECO:0008006" key="3">
    <source>
        <dbReference type="Google" id="ProtNLM"/>
    </source>
</evidence>
<sequence>MQYDSRLMLDEIQKKREKMIETANRKGFTNDDTIRYSQELDQLIYEYQCLFSNKREDEMRLNFRQMMFIIPQVQVLA</sequence>
<dbReference type="InterPro" id="IPR053028">
    <property type="entry name" value="Spo0E-like_phosphatase"/>
</dbReference>
<dbReference type="InterPro" id="IPR036638">
    <property type="entry name" value="HLH_DNA-bd_sf"/>
</dbReference>
<dbReference type="Pfam" id="PF09388">
    <property type="entry name" value="SpoOE-like"/>
    <property type="match status" value="1"/>
</dbReference>
<dbReference type="RefSeq" id="WP_170943650.1">
    <property type="nucleotide sequence ID" value="NZ_BORC01000002.1"/>
</dbReference>
<gene>
    <name evidence="1" type="ORF">J27TS8_12920</name>
</gene>
<dbReference type="GO" id="GO:0043937">
    <property type="term" value="P:regulation of sporulation"/>
    <property type="evidence" value="ECO:0007669"/>
    <property type="project" value="InterPro"/>
</dbReference>
<dbReference type="Proteomes" id="UP000682111">
    <property type="component" value="Unassembled WGS sequence"/>
</dbReference>
<evidence type="ECO:0000313" key="1">
    <source>
        <dbReference type="EMBL" id="GIN61299.1"/>
    </source>
</evidence>
<name>A0A919WGE1_9BACI</name>
<dbReference type="EMBL" id="BORC01000002">
    <property type="protein sequence ID" value="GIN61299.1"/>
    <property type="molecule type" value="Genomic_DNA"/>
</dbReference>
<reference evidence="1" key="1">
    <citation type="submission" date="2021-03" db="EMBL/GenBank/DDBJ databases">
        <title>Antimicrobial resistance genes in bacteria isolated from Japanese honey, and their potential for conferring macrolide and lincosamide resistance in the American foulbrood pathogen Paenibacillus larvae.</title>
        <authorList>
            <person name="Okamoto M."/>
            <person name="Kumagai M."/>
            <person name="Kanamori H."/>
            <person name="Takamatsu D."/>
        </authorList>
    </citation>
    <scope>NUCLEOTIDE SEQUENCE</scope>
    <source>
        <strain evidence="1">J27TS8</strain>
    </source>
</reference>
<dbReference type="SUPFAM" id="SSF140500">
    <property type="entry name" value="BAS1536-like"/>
    <property type="match status" value="1"/>
</dbReference>
<evidence type="ECO:0000313" key="2">
    <source>
        <dbReference type="Proteomes" id="UP000682111"/>
    </source>
</evidence>